<dbReference type="AlphaFoldDB" id="A0AAN9BPM1"/>
<reference evidence="1 2" key="1">
    <citation type="submission" date="2024-02" db="EMBL/GenBank/DDBJ databases">
        <title>Chromosome-scale genome assembly of the rough periwinkle Littorina saxatilis.</title>
        <authorList>
            <person name="De Jode A."/>
            <person name="Faria R."/>
            <person name="Formenti G."/>
            <person name="Sims Y."/>
            <person name="Smith T.P."/>
            <person name="Tracey A."/>
            <person name="Wood J.M.D."/>
            <person name="Zagrodzka Z.B."/>
            <person name="Johannesson K."/>
            <person name="Butlin R.K."/>
            <person name="Leder E.H."/>
        </authorList>
    </citation>
    <scope>NUCLEOTIDE SEQUENCE [LARGE SCALE GENOMIC DNA]</scope>
    <source>
        <strain evidence="1">Snail1</strain>
        <tissue evidence="1">Muscle</tissue>
    </source>
</reference>
<comment type="caution">
    <text evidence="1">The sequence shown here is derived from an EMBL/GenBank/DDBJ whole genome shotgun (WGS) entry which is preliminary data.</text>
</comment>
<sequence length="70" mass="7970">MATKLKLVPSPPYVRVARIRQQSTSCRLVNTTVLRGTPPGQRRQRYKRSFTAPKDLERTARFALQSGLTI</sequence>
<accession>A0AAN9BPM1</accession>
<evidence type="ECO:0000313" key="2">
    <source>
        <dbReference type="Proteomes" id="UP001374579"/>
    </source>
</evidence>
<proteinExistence type="predicted"/>
<gene>
    <name evidence="1" type="ORF">V1264_013237</name>
</gene>
<evidence type="ECO:0000313" key="1">
    <source>
        <dbReference type="EMBL" id="KAK7109138.1"/>
    </source>
</evidence>
<organism evidence="1 2">
    <name type="scientific">Littorina saxatilis</name>
    <dbReference type="NCBI Taxonomy" id="31220"/>
    <lineage>
        <taxon>Eukaryota</taxon>
        <taxon>Metazoa</taxon>
        <taxon>Spiralia</taxon>
        <taxon>Lophotrochozoa</taxon>
        <taxon>Mollusca</taxon>
        <taxon>Gastropoda</taxon>
        <taxon>Caenogastropoda</taxon>
        <taxon>Littorinimorpha</taxon>
        <taxon>Littorinoidea</taxon>
        <taxon>Littorinidae</taxon>
        <taxon>Littorina</taxon>
    </lineage>
</organism>
<name>A0AAN9BPM1_9CAEN</name>
<dbReference type="EMBL" id="JBAMIC010000003">
    <property type="protein sequence ID" value="KAK7109138.1"/>
    <property type="molecule type" value="Genomic_DNA"/>
</dbReference>
<dbReference type="Proteomes" id="UP001374579">
    <property type="component" value="Unassembled WGS sequence"/>
</dbReference>
<protein>
    <submittedName>
        <fullName evidence="1">Uncharacterized protein</fullName>
    </submittedName>
</protein>
<keyword evidence="2" id="KW-1185">Reference proteome</keyword>